<keyword evidence="2" id="KW-1185">Reference proteome</keyword>
<comment type="caution">
    <text evidence="1">The sequence shown here is derived from an EMBL/GenBank/DDBJ whole genome shotgun (WGS) entry which is preliminary data.</text>
</comment>
<evidence type="ECO:0000313" key="2">
    <source>
        <dbReference type="Proteomes" id="UP001203212"/>
    </source>
</evidence>
<protein>
    <submittedName>
        <fullName evidence="1">Uncharacterized protein</fullName>
    </submittedName>
</protein>
<gene>
    <name evidence="1" type="ORF">L2689_15595</name>
</gene>
<accession>A0ABT0L4K5</accession>
<reference evidence="1 2" key="1">
    <citation type="submission" date="2022-01" db="EMBL/GenBank/DDBJ databases">
        <title>Whole genome-based taxonomy of the Shewanellaceae.</title>
        <authorList>
            <person name="Martin-Rodriguez A.J."/>
        </authorList>
    </citation>
    <scope>NUCLEOTIDE SEQUENCE [LARGE SCALE GENOMIC DNA]</scope>
    <source>
        <strain evidence="1 2">JCM 17801</strain>
    </source>
</reference>
<dbReference type="EMBL" id="JAKILK010000013">
    <property type="protein sequence ID" value="MCL1118653.1"/>
    <property type="molecule type" value="Genomic_DNA"/>
</dbReference>
<name>A0ABT0L4K5_9GAMM</name>
<dbReference type="RefSeq" id="WP_188842451.1">
    <property type="nucleotide sequence ID" value="NZ_BMOT01000009.1"/>
</dbReference>
<sequence>MADITFNQLNDISAELYIAKVVDTQNTVLQHLNDKRRGITKNVLACSIT</sequence>
<dbReference type="Proteomes" id="UP001203212">
    <property type="component" value="Unassembled WGS sequence"/>
</dbReference>
<evidence type="ECO:0000313" key="1">
    <source>
        <dbReference type="EMBL" id="MCL1118653.1"/>
    </source>
</evidence>
<proteinExistence type="predicted"/>
<organism evidence="1 2">
    <name type="scientific">Shewanella aestuarii</name>
    <dbReference type="NCBI Taxonomy" id="1028752"/>
    <lineage>
        <taxon>Bacteria</taxon>
        <taxon>Pseudomonadati</taxon>
        <taxon>Pseudomonadota</taxon>
        <taxon>Gammaproteobacteria</taxon>
        <taxon>Alteromonadales</taxon>
        <taxon>Shewanellaceae</taxon>
        <taxon>Shewanella</taxon>
    </lineage>
</organism>